<reference evidence="6 7" key="1">
    <citation type="submission" date="2018-04" db="EMBL/GenBank/DDBJ databases">
        <authorList>
            <person name="Huttner S."/>
            <person name="Dainat J."/>
        </authorList>
    </citation>
    <scope>NUCLEOTIDE SEQUENCE [LARGE SCALE GENOMIC DNA]</scope>
</reference>
<name>A0A3S5CVY8_9PEZI</name>
<evidence type="ECO:0000256" key="1">
    <source>
        <dbReference type="ARBA" id="ARBA00008987"/>
    </source>
</evidence>
<dbReference type="SUPFAM" id="SSF52833">
    <property type="entry name" value="Thioredoxin-like"/>
    <property type="match status" value="1"/>
</dbReference>
<sequence>MAIIHITSSAQWRQTLSSHAVVVADFYADWCGPCKMIAPTFESLATKHAKPGRVAFCKVDVDAQGDVARQYGVRAMPTFLVLRAGAVVDTIQGANPPALNAAVEKAVKLAAGPGGAAGAAFSGTGHRLGGSGVGGSAPAARGAASVARPFSWSLSGFLEALIGFFGLYFWSLFSLDPYKAAENSPFNKNRPPPPRTGGTRPAGRPGFKTLSDLGAS</sequence>
<dbReference type="AlphaFoldDB" id="A0A3S5CVY8"/>
<proteinExistence type="inferred from homology"/>
<keyword evidence="2" id="KW-1015">Disulfide bond</keyword>
<dbReference type="PROSITE" id="PS51352">
    <property type="entry name" value="THIOREDOXIN_2"/>
    <property type="match status" value="1"/>
</dbReference>
<organism evidence="6 7">
    <name type="scientific">Thermothielavioides terrestris</name>
    <dbReference type="NCBI Taxonomy" id="2587410"/>
    <lineage>
        <taxon>Eukaryota</taxon>
        <taxon>Fungi</taxon>
        <taxon>Dikarya</taxon>
        <taxon>Ascomycota</taxon>
        <taxon>Pezizomycotina</taxon>
        <taxon>Sordariomycetes</taxon>
        <taxon>Sordariomycetidae</taxon>
        <taxon>Sordariales</taxon>
        <taxon>Chaetomiaceae</taxon>
        <taxon>Thermothielavioides</taxon>
    </lineage>
</organism>
<dbReference type="InterPro" id="IPR036249">
    <property type="entry name" value="Thioredoxin-like_sf"/>
</dbReference>
<feature type="region of interest" description="Disordered" evidence="3">
    <location>
        <begin position="183"/>
        <end position="216"/>
    </location>
</feature>
<evidence type="ECO:0000313" key="6">
    <source>
        <dbReference type="EMBL" id="SPQ19134.1"/>
    </source>
</evidence>
<feature type="domain" description="Thioredoxin" evidence="5">
    <location>
        <begin position="1"/>
        <end position="108"/>
    </location>
</feature>
<evidence type="ECO:0000256" key="4">
    <source>
        <dbReference type="SAM" id="Phobius"/>
    </source>
</evidence>
<dbReference type="EMBL" id="OUUZ01000001">
    <property type="protein sequence ID" value="SPQ19134.1"/>
    <property type="molecule type" value="Genomic_DNA"/>
</dbReference>
<dbReference type="CDD" id="cd02947">
    <property type="entry name" value="TRX_family"/>
    <property type="match status" value="1"/>
</dbReference>
<dbReference type="PRINTS" id="PR00421">
    <property type="entry name" value="THIOREDOXIN"/>
</dbReference>
<keyword evidence="4" id="KW-0472">Membrane</keyword>
<keyword evidence="4" id="KW-1133">Transmembrane helix</keyword>
<feature type="compositionally biased region" description="Low complexity" evidence="3">
    <location>
        <begin position="196"/>
        <end position="206"/>
    </location>
</feature>
<evidence type="ECO:0000313" key="7">
    <source>
        <dbReference type="Proteomes" id="UP000289323"/>
    </source>
</evidence>
<dbReference type="PANTHER" id="PTHR46115">
    <property type="entry name" value="THIOREDOXIN-LIKE PROTEIN 1"/>
    <property type="match status" value="1"/>
</dbReference>
<dbReference type="PROSITE" id="PS00194">
    <property type="entry name" value="THIOREDOXIN_1"/>
    <property type="match status" value="1"/>
</dbReference>
<accession>A0A3S5CVY8</accession>
<gene>
    <name evidence="6" type="ORF">TT172_LOCUS1553</name>
</gene>
<dbReference type="InterPro" id="IPR017937">
    <property type="entry name" value="Thioredoxin_CS"/>
</dbReference>
<dbReference type="Gene3D" id="3.40.30.10">
    <property type="entry name" value="Glutaredoxin"/>
    <property type="match status" value="1"/>
</dbReference>
<dbReference type="Pfam" id="PF00085">
    <property type="entry name" value="Thioredoxin"/>
    <property type="match status" value="1"/>
</dbReference>
<evidence type="ECO:0000256" key="2">
    <source>
        <dbReference type="ARBA" id="ARBA00023157"/>
    </source>
</evidence>
<evidence type="ECO:0000256" key="3">
    <source>
        <dbReference type="SAM" id="MobiDB-lite"/>
    </source>
</evidence>
<dbReference type="Proteomes" id="UP000289323">
    <property type="component" value="Unassembled WGS sequence"/>
</dbReference>
<keyword evidence="4" id="KW-0812">Transmembrane</keyword>
<comment type="similarity">
    <text evidence="1">Belongs to the thioredoxin family.</text>
</comment>
<protein>
    <submittedName>
        <fullName evidence="6">651eacbb-6917-4296-aec2-5fae6ba055e7</fullName>
    </submittedName>
</protein>
<dbReference type="InterPro" id="IPR013766">
    <property type="entry name" value="Thioredoxin_domain"/>
</dbReference>
<feature type="transmembrane region" description="Helical" evidence="4">
    <location>
        <begin position="150"/>
        <end position="170"/>
    </location>
</feature>
<evidence type="ECO:0000259" key="5">
    <source>
        <dbReference type="PROSITE" id="PS51352"/>
    </source>
</evidence>